<gene>
    <name evidence="1" type="ORF">JD108_16920</name>
    <name evidence="2" type="ORF">KDJ56_16865</name>
</gene>
<reference evidence="1 3" key="1">
    <citation type="submission" date="2020-12" db="EMBL/GenBank/DDBJ databases">
        <title>strain FJAT-54423T represents a novel species of the genus Brevibacillus.</title>
        <authorList>
            <person name="Tang R."/>
        </authorList>
    </citation>
    <scope>NUCLEOTIDE SEQUENCE [LARGE SCALE GENOMIC DNA]</scope>
    <source>
        <strain evidence="1 3">FJAT-54423</strain>
    </source>
</reference>
<evidence type="ECO:0000313" key="1">
    <source>
        <dbReference type="EMBL" id="QQE73557.1"/>
    </source>
</evidence>
<protein>
    <submittedName>
        <fullName evidence="1">Uncharacterized protein</fullName>
    </submittedName>
</protein>
<dbReference type="KEGG" id="bcop:JD108_16920"/>
<organism evidence="1 3">
    <name type="scientific">Brevibacillus composti</name>
    <dbReference type="NCBI Taxonomy" id="2796470"/>
    <lineage>
        <taxon>Bacteria</taxon>
        <taxon>Bacillati</taxon>
        <taxon>Bacillota</taxon>
        <taxon>Bacilli</taxon>
        <taxon>Bacillales</taxon>
        <taxon>Paenibacillaceae</taxon>
        <taxon>Brevibacillus</taxon>
    </lineage>
</organism>
<evidence type="ECO:0000313" key="4">
    <source>
        <dbReference type="Proteomes" id="UP000677234"/>
    </source>
</evidence>
<dbReference type="EMBL" id="CP073708">
    <property type="protein sequence ID" value="QUO40639.1"/>
    <property type="molecule type" value="Genomic_DNA"/>
</dbReference>
<proteinExistence type="predicted"/>
<dbReference type="AlphaFoldDB" id="A0A7T5EJ64"/>
<reference evidence="2" key="2">
    <citation type="submission" date="2021-04" db="EMBL/GenBank/DDBJ databases">
        <title>Brevibacillus composti FJAT-54423, complete genome.</title>
        <authorList>
            <person name="Tang R."/>
        </authorList>
    </citation>
    <scope>NUCLEOTIDE SEQUENCE</scope>
    <source>
        <strain evidence="2">FJAT-54424</strain>
    </source>
</reference>
<evidence type="ECO:0000313" key="2">
    <source>
        <dbReference type="EMBL" id="QUO40639.1"/>
    </source>
</evidence>
<name>A0A7T5EJ64_9BACL</name>
<dbReference type="Proteomes" id="UP000677234">
    <property type="component" value="Chromosome"/>
</dbReference>
<sequence length="175" mass="20724">MRDVPNRYRGLAPRTPEMLRSIVRKFYRGAVSHYDLIQLKKADVRQALAQAGGSSDEESRREIARALHTLFLEFHFYVTCWLQIEMALYRLAREDERYARIMQRFGCELQTHVTVRHHLDQTEECVRAQWDEERRTWLGAERDQYRFGEILFTVDEKSLASLHELYEAVQAVSSS</sequence>
<evidence type="ECO:0000313" key="3">
    <source>
        <dbReference type="Proteomes" id="UP000595847"/>
    </source>
</evidence>
<dbReference type="Proteomes" id="UP000595847">
    <property type="component" value="Chromosome"/>
</dbReference>
<keyword evidence="4" id="KW-1185">Reference proteome</keyword>
<dbReference type="EMBL" id="CP066308">
    <property type="protein sequence ID" value="QQE73557.1"/>
    <property type="molecule type" value="Genomic_DNA"/>
</dbReference>
<dbReference type="RefSeq" id="WP_198827164.1">
    <property type="nucleotide sequence ID" value="NZ_CP066308.1"/>
</dbReference>
<accession>A0A7T5EJ64</accession>